<evidence type="ECO:0000259" key="1">
    <source>
        <dbReference type="Pfam" id="PF13963"/>
    </source>
</evidence>
<dbReference type="Gene3D" id="3.30.70.270">
    <property type="match status" value="1"/>
</dbReference>
<gene>
    <name evidence="2" type="ORF">RJ639_017151</name>
</gene>
<accession>A0AA88VCY1</accession>
<protein>
    <recommendedName>
        <fullName evidence="1">Transposase-associated domain-containing protein</fullName>
    </recommendedName>
</protein>
<dbReference type="Pfam" id="PF13963">
    <property type="entry name" value="Transpos_assoc"/>
    <property type="match status" value="1"/>
</dbReference>
<dbReference type="Proteomes" id="UP001188597">
    <property type="component" value="Unassembled WGS sequence"/>
</dbReference>
<evidence type="ECO:0000313" key="2">
    <source>
        <dbReference type="EMBL" id="KAK3006426.1"/>
    </source>
</evidence>
<keyword evidence="3" id="KW-1185">Reference proteome</keyword>
<dbReference type="InterPro" id="IPR029480">
    <property type="entry name" value="Transpos_assoc"/>
</dbReference>
<dbReference type="EMBL" id="JAVXUP010001994">
    <property type="protein sequence ID" value="KAK3006426.1"/>
    <property type="molecule type" value="Genomic_DNA"/>
</dbReference>
<name>A0AA88VCY1_9ASTE</name>
<reference evidence="2" key="1">
    <citation type="submission" date="2022-12" db="EMBL/GenBank/DDBJ databases">
        <title>Draft genome assemblies for two species of Escallonia (Escalloniales).</title>
        <authorList>
            <person name="Chanderbali A."/>
            <person name="Dervinis C."/>
            <person name="Anghel I."/>
            <person name="Soltis D."/>
            <person name="Soltis P."/>
            <person name="Zapata F."/>
        </authorList>
    </citation>
    <scope>NUCLEOTIDE SEQUENCE</scope>
    <source>
        <strain evidence="2">UCBG64.0493</strain>
        <tissue evidence="2">Leaf</tissue>
    </source>
</reference>
<feature type="domain" description="Transposase-associated" evidence="1">
    <location>
        <begin position="77"/>
        <end position="116"/>
    </location>
</feature>
<proteinExistence type="predicted"/>
<dbReference type="InterPro" id="IPR043502">
    <property type="entry name" value="DNA/RNA_pol_sf"/>
</dbReference>
<evidence type="ECO:0000313" key="3">
    <source>
        <dbReference type="Proteomes" id="UP001188597"/>
    </source>
</evidence>
<organism evidence="2 3">
    <name type="scientific">Escallonia herrerae</name>
    <dbReference type="NCBI Taxonomy" id="1293975"/>
    <lineage>
        <taxon>Eukaryota</taxon>
        <taxon>Viridiplantae</taxon>
        <taxon>Streptophyta</taxon>
        <taxon>Embryophyta</taxon>
        <taxon>Tracheophyta</taxon>
        <taxon>Spermatophyta</taxon>
        <taxon>Magnoliopsida</taxon>
        <taxon>eudicotyledons</taxon>
        <taxon>Gunneridae</taxon>
        <taxon>Pentapetalae</taxon>
        <taxon>asterids</taxon>
        <taxon>campanulids</taxon>
        <taxon>Escalloniales</taxon>
        <taxon>Escalloniaceae</taxon>
        <taxon>Escallonia</taxon>
    </lineage>
</organism>
<dbReference type="InterPro" id="IPR043128">
    <property type="entry name" value="Rev_trsase/Diguanyl_cyclase"/>
</dbReference>
<dbReference type="SUPFAM" id="SSF56672">
    <property type="entry name" value="DNA/RNA polymerases"/>
    <property type="match status" value="1"/>
</dbReference>
<sequence>MVSEPEGALPEVKDETKPQLYELEYEFYVDELVIKSKKVRNHLANLRVVFERCRKYKLKMNKKNWHLESQKDPNMDKEWLNMPRASQAYHQGVNRFLDFASRNMGTSSGEILCPCTSYDLPGPFELSGKGAVVVEQMGAFFAFYFTKRSDMEEFRRFTSQKEEEERSGWWPDTVEN</sequence>
<comment type="caution">
    <text evidence="2">The sequence shown here is derived from an EMBL/GenBank/DDBJ whole genome shotgun (WGS) entry which is preliminary data.</text>
</comment>
<dbReference type="AlphaFoldDB" id="A0AA88VCY1"/>